<dbReference type="Proteomes" id="UP000006319">
    <property type="component" value="Chromosome 3"/>
</dbReference>
<evidence type="ECO:0000256" key="1">
    <source>
        <dbReference type="SAM" id="MobiDB-lite"/>
    </source>
</evidence>
<dbReference type="PhylomeDB" id="K6US90"/>
<feature type="compositionally biased region" description="Polar residues" evidence="1">
    <location>
        <begin position="220"/>
        <end position="235"/>
    </location>
</feature>
<sequence length="295" mass="33578">MFYNNFNNGGGQCADGSIEEFMNNPGKQHISEENSHKIKGAWCQQITGGKDSTYYDMHCHFLYFWIGDLLSSSVNNDVAFQILMELICQMLRNVYVKNGCNIKCSAIDKNELKNRKMVYDYSCDYNIIRGQLFISEPRCDQNYSEYLKGIFSAYDTIEKACKSPPDAEYCTEFEKMFEGKSHAELLEMKCKTVSTSQPSLVANDKSLDSGKERREVEQLQAETEPSKETGSSTPTARIASTASALVAIPVITLLLYKYNLLPSWFHNQFKGRKKRSMEGIFNDLTEGEYSTEYST</sequence>
<dbReference type="OMA" id="CIMNENT"/>
<gene>
    <name evidence="2" type="ORF">PCYB_032280</name>
</gene>
<dbReference type="OrthoDB" id="381419at2759"/>
<accession>K6US90</accession>
<evidence type="ECO:0000313" key="3">
    <source>
        <dbReference type="Proteomes" id="UP000006319"/>
    </source>
</evidence>
<dbReference type="EMBL" id="DF157095">
    <property type="protein sequence ID" value="GAB64815.1"/>
    <property type="molecule type" value="Genomic_DNA"/>
</dbReference>
<organism evidence="2 3">
    <name type="scientific">Plasmodium cynomolgi (strain B)</name>
    <dbReference type="NCBI Taxonomy" id="1120755"/>
    <lineage>
        <taxon>Eukaryota</taxon>
        <taxon>Sar</taxon>
        <taxon>Alveolata</taxon>
        <taxon>Apicomplexa</taxon>
        <taxon>Aconoidasida</taxon>
        <taxon>Haemosporida</taxon>
        <taxon>Plasmodiidae</taxon>
        <taxon>Plasmodium</taxon>
        <taxon>Plasmodium (Plasmodium)</taxon>
    </lineage>
</organism>
<dbReference type="GeneID" id="14691340"/>
<feature type="region of interest" description="Disordered" evidence="1">
    <location>
        <begin position="201"/>
        <end position="235"/>
    </location>
</feature>
<reference evidence="2 3" key="1">
    <citation type="journal article" date="2012" name="Nat. Genet.">
        <title>Plasmodium cynomolgi genome sequences provide insight into Plasmodium vivax and the monkey malaria clade.</title>
        <authorList>
            <person name="Tachibana S."/>
            <person name="Sullivan S.A."/>
            <person name="Kawai S."/>
            <person name="Nakamura S."/>
            <person name="Kim H.R."/>
            <person name="Goto N."/>
            <person name="Arisue N."/>
            <person name="Palacpac N.M.Q."/>
            <person name="Honma H."/>
            <person name="Yagi M."/>
            <person name="Tougan T."/>
            <person name="Katakai Y."/>
            <person name="Kaneko O."/>
            <person name="Mita T."/>
            <person name="Kita K."/>
            <person name="Yasutomi Y."/>
            <person name="Sutton P.L."/>
            <person name="Shakhbatyan R."/>
            <person name="Horii T."/>
            <person name="Yasunaga T."/>
            <person name="Barnwell J.W."/>
            <person name="Escalante A.A."/>
            <person name="Carlton J.M."/>
            <person name="Tanabe K."/>
        </authorList>
    </citation>
    <scope>NUCLEOTIDE SEQUENCE [LARGE SCALE GENOMIC DNA]</scope>
    <source>
        <strain evidence="2 3">B</strain>
    </source>
</reference>
<feature type="non-terminal residue" evidence="2">
    <location>
        <position position="295"/>
    </location>
</feature>
<dbReference type="InterPro" id="IPR008780">
    <property type="entry name" value="Plasmodium_Vir"/>
</dbReference>
<dbReference type="AlphaFoldDB" id="K6US90"/>
<dbReference type="RefSeq" id="XP_004220946.1">
    <property type="nucleotide sequence ID" value="XM_004220898.1"/>
</dbReference>
<evidence type="ECO:0000313" key="2">
    <source>
        <dbReference type="EMBL" id="GAB64815.1"/>
    </source>
</evidence>
<dbReference type="VEuPathDB" id="PlasmoDB:PCYB_032280"/>
<keyword evidence="3" id="KW-1185">Reference proteome</keyword>
<feature type="compositionally biased region" description="Basic and acidic residues" evidence="1">
    <location>
        <begin position="205"/>
        <end position="217"/>
    </location>
</feature>
<dbReference type="Pfam" id="PF05795">
    <property type="entry name" value="Plasmodium_Vir"/>
    <property type="match status" value="1"/>
</dbReference>
<protein>
    <submittedName>
        <fullName evidence="2">KIR-like CYIR protein</fullName>
    </submittedName>
</protein>
<name>K6US90_PLACD</name>
<proteinExistence type="predicted"/>
<dbReference type="KEGG" id="pcy:PCYB_032280"/>